<dbReference type="EMBL" id="WISB01000062">
    <property type="protein sequence ID" value="MQW69554.1"/>
    <property type="molecule type" value="Genomic_DNA"/>
</dbReference>
<sequence>MRARAASEAHQTTSGRQAKNALGNDWRGWWPDEDPDDGGDDTA</sequence>
<gene>
    <name evidence="2" type="ORF">GHJ91_10345</name>
</gene>
<accession>A0A6G1WIM6</accession>
<comment type="caution">
    <text evidence="2">The sequence shown here is derived from an EMBL/GenBank/DDBJ whole genome shotgun (WGS) entry which is preliminary data.</text>
</comment>
<feature type="compositionally biased region" description="Acidic residues" evidence="1">
    <location>
        <begin position="31"/>
        <end position="43"/>
    </location>
</feature>
<name>A0A6G1WIM6_9HYPH</name>
<proteinExistence type="predicted"/>
<evidence type="ECO:0000256" key="1">
    <source>
        <dbReference type="SAM" id="MobiDB-lite"/>
    </source>
</evidence>
<protein>
    <submittedName>
        <fullName evidence="2">Uncharacterized protein</fullName>
    </submittedName>
</protein>
<organism evidence="2">
    <name type="scientific">Sinorhizobium medicae</name>
    <dbReference type="NCBI Taxonomy" id="110321"/>
    <lineage>
        <taxon>Bacteria</taxon>
        <taxon>Pseudomonadati</taxon>
        <taxon>Pseudomonadota</taxon>
        <taxon>Alphaproteobacteria</taxon>
        <taxon>Hyphomicrobiales</taxon>
        <taxon>Rhizobiaceae</taxon>
        <taxon>Sinorhizobium/Ensifer group</taxon>
        <taxon>Sinorhizobium</taxon>
    </lineage>
</organism>
<evidence type="ECO:0000313" key="2">
    <source>
        <dbReference type="EMBL" id="MQW69554.1"/>
    </source>
</evidence>
<dbReference type="AlphaFoldDB" id="A0A6G1WIM6"/>
<reference evidence="2" key="1">
    <citation type="journal article" date="2013" name="Genome Biol.">
        <title>Comparative genomics of the core and accessory genomes of 48 Sinorhizobium strains comprising five genospecies.</title>
        <authorList>
            <person name="Sugawara M."/>
            <person name="Epstein B."/>
            <person name="Badgley B.D."/>
            <person name="Unno T."/>
            <person name="Xu L."/>
            <person name="Reese J."/>
            <person name="Gyaneshwar P."/>
            <person name="Denny R."/>
            <person name="Mudge J."/>
            <person name="Bharti A.K."/>
            <person name="Farmer A.D."/>
            <person name="May G.D."/>
            <person name="Woodward J.E."/>
            <person name="Medigue C."/>
            <person name="Vallenet D."/>
            <person name="Lajus A."/>
            <person name="Rouy Z."/>
            <person name="Martinez-Vaz B."/>
            <person name="Tiffin P."/>
            <person name="Young N.D."/>
            <person name="Sadowsky M.J."/>
        </authorList>
    </citation>
    <scope>NUCLEOTIDE SEQUENCE</scope>
    <source>
        <strain evidence="2">M1</strain>
    </source>
</reference>
<feature type="region of interest" description="Disordered" evidence="1">
    <location>
        <begin position="1"/>
        <end position="43"/>
    </location>
</feature>